<feature type="region of interest" description="Disordered" evidence="2">
    <location>
        <begin position="111"/>
        <end position="153"/>
    </location>
</feature>
<dbReference type="PANTHER" id="PTHR22907:SF26">
    <property type="entry name" value="ZP DOMAIN-CONTAINING PROTEIN"/>
    <property type="match status" value="1"/>
</dbReference>
<evidence type="ECO:0000256" key="1">
    <source>
        <dbReference type="ARBA" id="ARBA00022729"/>
    </source>
</evidence>
<dbReference type="AlphaFoldDB" id="A0A914WBC9"/>
<feature type="region of interest" description="Disordered" evidence="2">
    <location>
        <begin position="16"/>
        <end position="47"/>
    </location>
</feature>
<protein>
    <submittedName>
        <fullName evidence="6">ZP domain-containing protein</fullName>
    </submittedName>
</protein>
<feature type="compositionally biased region" description="Pro residues" evidence="2">
    <location>
        <begin position="332"/>
        <end position="349"/>
    </location>
</feature>
<evidence type="ECO:0000313" key="6">
    <source>
        <dbReference type="WBParaSite" id="PSAMB.scaffold362size54471.g5101.t1"/>
    </source>
</evidence>
<evidence type="ECO:0000259" key="4">
    <source>
        <dbReference type="Pfam" id="PF25301"/>
    </source>
</evidence>
<dbReference type="PANTHER" id="PTHR22907">
    <property type="entry name" value="GH04558P"/>
    <property type="match status" value="1"/>
</dbReference>
<sequence length="539" mass="59673">MEKAWNWLIDKKTNTMRRWRSSNMRSSSVADPPNKSPARGQKDRATKLQKTMGTLPPDLLIDQLGVHSGGRSASNVELARSDLEWYENGGGGGRMQLLSTRNAMKRTQSCVDEGRSPIIPPSDLQYDADEDTRGRLSLGGDGSDDYDKKQTHSQCPYDDKLLLEKRRSRVTFDLKPDDCANEADDPHDGADYERFFDMSQPAIEEALKERKTSNTSAQAPASAILVARLSIDEEYPEGPPDSEWNRPLIEQLDDAFGSLRRAGHEVPQVNYDNLLITAHAETHVFKYADKQHLFFSCTVQLCFKNDGGCQGITPPSCGYEPVPQPQVIAPSYGPPPPPPEIPEGPPPGPYQVAPEDPEEPEDLGRRYGRGGEGIAPPSAQPSGYGVPNGPRLPPYKDEPLKDANDTATTVSQLRSSPYIKVKRAVGPKAATGEVVSKKEARSELMEADLTAQPLVVLPFDLEEDDETSESINDKLTAIKPTGDREYRLVTEKRLWPSVCLSPSSFGLFIALFISLILFSSTLTILVVRRNWFNFNFSKI</sequence>
<keyword evidence="1" id="KW-0732">Signal</keyword>
<organism evidence="5 6">
    <name type="scientific">Plectus sambesii</name>
    <dbReference type="NCBI Taxonomy" id="2011161"/>
    <lineage>
        <taxon>Eukaryota</taxon>
        <taxon>Metazoa</taxon>
        <taxon>Ecdysozoa</taxon>
        <taxon>Nematoda</taxon>
        <taxon>Chromadorea</taxon>
        <taxon>Plectida</taxon>
        <taxon>Plectina</taxon>
        <taxon>Plectoidea</taxon>
        <taxon>Plectidae</taxon>
        <taxon>Plectus</taxon>
    </lineage>
</organism>
<keyword evidence="3" id="KW-0472">Membrane</keyword>
<dbReference type="InterPro" id="IPR051962">
    <property type="entry name" value="Cuticlin"/>
</dbReference>
<name>A0A914WBC9_9BILA</name>
<evidence type="ECO:0000256" key="2">
    <source>
        <dbReference type="SAM" id="MobiDB-lite"/>
    </source>
</evidence>
<feature type="domain" description="Cuticlin C-terminal" evidence="4">
    <location>
        <begin position="269"/>
        <end position="318"/>
    </location>
</feature>
<dbReference type="Pfam" id="PF25301">
    <property type="entry name" value="CUT_C"/>
    <property type="match status" value="1"/>
</dbReference>
<proteinExistence type="predicted"/>
<keyword evidence="5" id="KW-1185">Reference proteome</keyword>
<feature type="compositionally biased region" description="Basic and acidic residues" evidence="2">
    <location>
        <begin position="394"/>
        <end position="404"/>
    </location>
</feature>
<keyword evidence="3" id="KW-1133">Transmembrane helix</keyword>
<dbReference type="WBParaSite" id="PSAMB.scaffold362size54471.g5101.t1">
    <property type="protein sequence ID" value="PSAMB.scaffold362size54471.g5101.t1"/>
    <property type="gene ID" value="PSAMB.scaffold362size54471.g5101"/>
</dbReference>
<dbReference type="Proteomes" id="UP000887566">
    <property type="component" value="Unplaced"/>
</dbReference>
<reference evidence="6" key="1">
    <citation type="submission" date="2022-11" db="UniProtKB">
        <authorList>
            <consortium name="WormBaseParasite"/>
        </authorList>
    </citation>
    <scope>IDENTIFICATION</scope>
</reference>
<keyword evidence="3" id="KW-0812">Transmembrane</keyword>
<evidence type="ECO:0000256" key="3">
    <source>
        <dbReference type="SAM" id="Phobius"/>
    </source>
</evidence>
<dbReference type="InterPro" id="IPR057475">
    <property type="entry name" value="CUT_C"/>
</dbReference>
<feature type="region of interest" description="Disordered" evidence="2">
    <location>
        <begin position="324"/>
        <end position="404"/>
    </location>
</feature>
<evidence type="ECO:0000313" key="5">
    <source>
        <dbReference type="Proteomes" id="UP000887566"/>
    </source>
</evidence>
<accession>A0A914WBC9</accession>
<feature type="transmembrane region" description="Helical" evidence="3">
    <location>
        <begin position="505"/>
        <end position="527"/>
    </location>
</feature>